<name>A0ABQ5SMR6_9CHLO</name>
<feature type="region of interest" description="Disordered" evidence="2">
    <location>
        <begin position="1"/>
        <end position="239"/>
    </location>
</feature>
<organism evidence="4 5">
    <name type="scientific">Volvox africanus</name>
    <dbReference type="NCBI Taxonomy" id="51714"/>
    <lineage>
        <taxon>Eukaryota</taxon>
        <taxon>Viridiplantae</taxon>
        <taxon>Chlorophyta</taxon>
        <taxon>core chlorophytes</taxon>
        <taxon>Chlorophyceae</taxon>
        <taxon>CS clade</taxon>
        <taxon>Chlamydomonadales</taxon>
        <taxon>Volvocaceae</taxon>
        <taxon>Volvox</taxon>
    </lineage>
</organism>
<dbReference type="EMBL" id="BSDZ01000094">
    <property type="protein sequence ID" value="GLI70778.1"/>
    <property type="molecule type" value="Genomic_DNA"/>
</dbReference>
<feature type="compositionally biased region" description="Low complexity" evidence="2">
    <location>
        <begin position="54"/>
        <end position="67"/>
    </location>
</feature>
<feature type="domain" description="Inositol polyphosphate-related phosphatase" evidence="3">
    <location>
        <begin position="866"/>
        <end position="1337"/>
    </location>
</feature>
<dbReference type="InterPro" id="IPR046985">
    <property type="entry name" value="IP5"/>
</dbReference>
<feature type="compositionally biased region" description="Polar residues" evidence="2">
    <location>
        <begin position="333"/>
        <end position="345"/>
    </location>
</feature>
<dbReference type="SMART" id="SM00128">
    <property type="entry name" value="IPPc"/>
    <property type="match status" value="1"/>
</dbReference>
<feature type="compositionally biased region" description="Polar residues" evidence="2">
    <location>
        <begin position="87"/>
        <end position="105"/>
    </location>
</feature>
<accession>A0ABQ5SMR6</accession>
<feature type="compositionally biased region" description="Gly residues" evidence="2">
    <location>
        <begin position="415"/>
        <end position="424"/>
    </location>
</feature>
<dbReference type="Pfam" id="PF22669">
    <property type="entry name" value="Exo_endo_phos2"/>
    <property type="match status" value="2"/>
</dbReference>
<feature type="compositionally biased region" description="Gly residues" evidence="2">
    <location>
        <begin position="169"/>
        <end position="178"/>
    </location>
</feature>
<feature type="compositionally biased region" description="Low complexity" evidence="2">
    <location>
        <begin position="730"/>
        <end position="746"/>
    </location>
</feature>
<feature type="region of interest" description="Disordered" evidence="2">
    <location>
        <begin position="1127"/>
        <end position="1148"/>
    </location>
</feature>
<evidence type="ECO:0000313" key="5">
    <source>
        <dbReference type="Proteomes" id="UP001165090"/>
    </source>
</evidence>
<evidence type="ECO:0000256" key="2">
    <source>
        <dbReference type="SAM" id="MobiDB-lite"/>
    </source>
</evidence>
<feature type="compositionally biased region" description="Polar residues" evidence="2">
    <location>
        <begin position="21"/>
        <end position="40"/>
    </location>
</feature>
<feature type="region of interest" description="Disordered" evidence="2">
    <location>
        <begin position="473"/>
        <end position="492"/>
    </location>
</feature>
<dbReference type="InterPro" id="IPR000300">
    <property type="entry name" value="IPPc"/>
</dbReference>
<feature type="compositionally biased region" description="Polar residues" evidence="2">
    <location>
        <begin position="1026"/>
        <end position="1045"/>
    </location>
</feature>
<feature type="region of interest" description="Disordered" evidence="2">
    <location>
        <begin position="613"/>
        <end position="769"/>
    </location>
</feature>
<feature type="compositionally biased region" description="Low complexity" evidence="2">
    <location>
        <begin position="698"/>
        <end position="716"/>
    </location>
</feature>
<dbReference type="Gene3D" id="3.60.10.10">
    <property type="entry name" value="Endonuclease/exonuclease/phosphatase"/>
    <property type="match status" value="2"/>
</dbReference>
<feature type="region of interest" description="Disordered" evidence="2">
    <location>
        <begin position="311"/>
        <end position="356"/>
    </location>
</feature>
<feature type="compositionally biased region" description="Polar residues" evidence="2">
    <location>
        <begin position="112"/>
        <end position="121"/>
    </location>
</feature>
<feature type="compositionally biased region" description="Low complexity" evidence="2">
    <location>
        <begin position="319"/>
        <end position="332"/>
    </location>
</feature>
<feature type="region of interest" description="Disordered" evidence="2">
    <location>
        <begin position="371"/>
        <end position="436"/>
    </location>
</feature>
<evidence type="ECO:0000313" key="4">
    <source>
        <dbReference type="EMBL" id="GLI70778.1"/>
    </source>
</evidence>
<proteinExistence type="inferred from homology"/>
<evidence type="ECO:0000259" key="3">
    <source>
        <dbReference type="SMART" id="SM00128"/>
    </source>
</evidence>
<reference evidence="4 5" key="1">
    <citation type="journal article" date="2023" name="IScience">
        <title>Expanded male sex-determining region conserved during the evolution of homothallism in the green alga Volvox.</title>
        <authorList>
            <person name="Yamamoto K."/>
            <person name="Matsuzaki R."/>
            <person name="Mahakham W."/>
            <person name="Heman W."/>
            <person name="Sekimoto H."/>
            <person name="Kawachi M."/>
            <person name="Minakuchi Y."/>
            <person name="Toyoda A."/>
            <person name="Nozaki H."/>
        </authorList>
    </citation>
    <scope>NUCLEOTIDE SEQUENCE [LARGE SCALE GENOMIC DNA]</scope>
    <source>
        <strain evidence="4 5">NIES-4468</strain>
    </source>
</reference>
<dbReference type="SUPFAM" id="SSF56219">
    <property type="entry name" value="DNase I-like"/>
    <property type="match status" value="2"/>
</dbReference>
<sequence length="1352" mass="136929">MPSVESVIATGVPPAIATGDPNGQSRTAAPGSSNGTSQQRPCAGNGNGNGNGSCGFSQSGSASSCGAPPQPRKGSGRGPTTIPAPASSGSASETRKLSSQSSVPSTPIRRGSANSSDTTMAAATAGGIPVARGPGDGGPTDVALRPPTATPPQPASSPGASAADSTGNNCGGGSGNCGGVARRGSLGTPPMAASFDSDRHDPSLIEESTRGTSAVARGCGAEVSTRPTVKRSSSSSTISSLAAEVRIGESSINGGADAAATVRAALAPQCVDGSRERRMPSCLGAAPAKPAYRGPRVSSGIGAKDISLAPSPLLPFRGPSSSQHPVSPVQTPGQSNSQHEYSNQQLHKHQQQHSAVNRTVRFSGERAAPTVEHANGIGSPGVQGTAASLSCSGSGPKRALHRRVSDSSSHAMYSPGGGGRGDLLGGLTAPPPPLPPGLMLHRRPSDDSMVASAGMAAAGAAAAAAAAAAARRERSMRSASGEPTSPTQTYGGAWALSSAASNSALPSRPCSGGVTGGLSEYPSADGTRGGGGGGDVKAAGAQRASGHPNVRSPHPAGGGVIRRAVELTPLSAPGPLDGALREVLARAAAANAALLATGAGPLEPDFGYARVVEQHRRQRQEQRVRPPLSPSRVRETGHHQHHQHHQQQRQEHQEERQQRPAGDCTMSSPKRTAKQALAQTSSEATAAVGPGGPPPTPRDGAGKPPGSAAASNTTTAGLNPTPNSPRGSNVPPAAVHVRAARPPLAAKSRRSVLKATPPGQGKDADAAATPSLESAVVMPHPPAAARTHGSPSVLATASYRLLSLRRPSSRISVADSEGGDAYLPPATAAGGSGGGGGGGGGGSVGTTWGSDALDLDPMGFRTAENVDIRIHCLTFNMGGVVPSVAALPESLFSGSCLSPDVAPDAAHLYVVATQESGPLADWEAAVAAHLGRRYTRVAAETLMSIHIVLFAVRSVEPYITDVQTSSVATGVGNVLGNKGGVAVTFTLLGARVLLVGAHFAAHDQNVERRNADFHRICAGLFAPPSTDGSGTATAASLPRSWQATPERQRGGAAADSAVSGRLLLESLQGSQGAAAIAAAAAGGPVLARSNTSTARRDSPVGSTLGRSSRTGAGVTFGGVEAAEYGSDGAATSTAGEGGGADGADGTAGVPSRALTRAFSSSSVCSVASNSSANPGSGAHEGALRSRTPSFWDRVSFVTAHRHSTALLSHFDVVLWMGDLNYRVAGTPEVVKYAIDENMMEVLWANDQLQKQQKKGKVLQGFLEMPIAFAPTFKYFRNSDNYDLRRAPSWTDRVLYLVNADPLFADLRPLYYMSVPELRTSDHKPVIAGFELSICPLRGGDNRHARQRACVIT</sequence>
<protein>
    <recommendedName>
        <fullName evidence="3">Inositol polyphosphate-related phosphatase domain-containing protein</fullName>
    </recommendedName>
</protein>
<dbReference type="InterPro" id="IPR036691">
    <property type="entry name" value="Endo/exonu/phosph_ase_sf"/>
</dbReference>
<feature type="compositionally biased region" description="Polar residues" evidence="2">
    <location>
        <begin position="1100"/>
        <end position="1110"/>
    </location>
</feature>
<dbReference type="PANTHER" id="PTHR11200:SF300">
    <property type="entry name" value="TYPE II INOSITOL 1,4,5-TRISPHOSPHATE 5-PHOSPHATASE"/>
    <property type="match status" value="1"/>
</dbReference>
<feature type="region of interest" description="Disordered" evidence="2">
    <location>
        <begin position="814"/>
        <end position="845"/>
    </location>
</feature>
<feature type="region of interest" description="Disordered" evidence="2">
    <location>
        <begin position="1087"/>
        <end position="1112"/>
    </location>
</feature>
<comment type="caution">
    <text evidence="4">The sequence shown here is derived from an EMBL/GenBank/DDBJ whole genome shotgun (WGS) entry which is preliminary data.</text>
</comment>
<comment type="similarity">
    <text evidence="1">Belongs to the inositol polyphosphate 5-phosphatase family.</text>
</comment>
<evidence type="ECO:0000256" key="1">
    <source>
        <dbReference type="ARBA" id="ARBA00010768"/>
    </source>
</evidence>
<feature type="region of interest" description="Disordered" evidence="2">
    <location>
        <begin position="1026"/>
        <end position="1054"/>
    </location>
</feature>
<feature type="compositionally biased region" description="Polar residues" evidence="2">
    <location>
        <begin position="717"/>
        <end position="727"/>
    </location>
</feature>
<keyword evidence="5" id="KW-1185">Reference proteome</keyword>
<dbReference type="Proteomes" id="UP001165090">
    <property type="component" value="Unassembled WGS sequence"/>
</dbReference>
<feature type="compositionally biased region" description="Basic and acidic residues" evidence="2">
    <location>
        <begin position="196"/>
        <end position="209"/>
    </location>
</feature>
<feature type="compositionally biased region" description="Basic and acidic residues" evidence="2">
    <location>
        <begin position="613"/>
        <end position="624"/>
    </location>
</feature>
<feature type="compositionally biased region" description="Basic and acidic residues" evidence="2">
    <location>
        <begin position="648"/>
        <end position="658"/>
    </location>
</feature>
<feature type="region of interest" description="Disordered" evidence="2">
    <location>
        <begin position="502"/>
        <end position="558"/>
    </location>
</feature>
<dbReference type="PANTHER" id="PTHR11200">
    <property type="entry name" value="INOSITOL 5-PHOSPHATASE"/>
    <property type="match status" value="1"/>
</dbReference>
<feature type="compositionally biased region" description="Gly residues" evidence="2">
    <location>
        <begin position="830"/>
        <end position="844"/>
    </location>
</feature>
<gene>
    <name evidence="4" type="ORF">VaNZ11_015812</name>
</gene>
<feature type="compositionally biased region" description="Low complexity" evidence="2">
    <location>
        <begin position="156"/>
        <end position="168"/>
    </location>
</feature>